<dbReference type="EMBL" id="JAEUBG010002734">
    <property type="protein sequence ID" value="KAH3684090.1"/>
    <property type="molecule type" value="Genomic_DNA"/>
</dbReference>
<keyword evidence="4" id="KW-0999">Mitochondrion inner membrane</keyword>
<reference evidence="12" key="2">
    <citation type="submission" date="2021-01" db="EMBL/GenBank/DDBJ databases">
        <authorList>
            <person name="Schikora-Tamarit M.A."/>
        </authorList>
    </citation>
    <scope>NUCLEOTIDE SEQUENCE</scope>
    <source>
        <strain evidence="12">CBS2887</strain>
    </source>
</reference>
<comment type="caution">
    <text evidence="12">The sequence shown here is derived from an EMBL/GenBank/DDBJ whole genome shotgun (WGS) entry which is preliminary data.</text>
</comment>
<protein>
    <recommendedName>
        <fullName evidence="14">Mitochondrial distribution and morphology protein 31</fullName>
    </recommendedName>
</protein>
<feature type="region of interest" description="Disordered" evidence="10">
    <location>
        <begin position="110"/>
        <end position="138"/>
    </location>
</feature>
<dbReference type="AlphaFoldDB" id="A0A9P8Q6N0"/>
<evidence type="ECO:0000256" key="6">
    <source>
        <dbReference type="ARBA" id="ARBA00022989"/>
    </source>
</evidence>
<evidence type="ECO:0000256" key="3">
    <source>
        <dbReference type="ARBA" id="ARBA00022692"/>
    </source>
</evidence>
<evidence type="ECO:0008006" key="14">
    <source>
        <dbReference type="Google" id="ProtNLM"/>
    </source>
</evidence>
<feature type="non-terminal residue" evidence="12">
    <location>
        <position position="781"/>
    </location>
</feature>
<name>A0A9P8Q6N0_WICPI</name>
<keyword evidence="5" id="KW-0809">Transit peptide</keyword>
<evidence type="ECO:0000256" key="2">
    <source>
        <dbReference type="ARBA" id="ARBA00005687"/>
    </source>
</evidence>
<reference evidence="12" key="1">
    <citation type="journal article" date="2021" name="Open Biol.">
        <title>Shared evolutionary footprints suggest mitochondrial oxidative damage underlies multiple complex I losses in fungi.</title>
        <authorList>
            <person name="Schikora-Tamarit M.A."/>
            <person name="Marcet-Houben M."/>
            <person name="Nosek J."/>
            <person name="Gabaldon T."/>
        </authorList>
    </citation>
    <scope>NUCLEOTIDE SEQUENCE</scope>
    <source>
        <strain evidence="12">CBS2887</strain>
    </source>
</reference>
<dbReference type="GO" id="GO:0000001">
    <property type="term" value="P:mitochondrion inheritance"/>
    <property type="evidence" value="ECO:0007669"/>
    <property type="project" value="InterPro"/>
</dbReference>
<dbReference type="Proteomes" id="UP000774326">
    <property type="component" value="Unassembled WGS sequence"/>
</dbReference>
<dbReference type="Pfam" id="PF08118">
    <property type="entry name" value="MDM31_MDM32"/>
    <property type="match status" value="1"/>
</dbReference>
<organism evidence="12 13">
    <name type="scientific">Wickerhamomyces pijperi</name>
    <name type="common">Yeast</name>
    <name type="synonym">Pichia pijperi</name>
    <dbReference type="NCBI Taxonomy" id="599730"/>
    <lineage>
        <taxon>Eukaryota</taxon>
        <taxon>Fungi</taxon>
        <taxon>Dikarya</taxon>
        <taxon>Ascomycota</taxon>
        <taxon>Saccharomycotina</taxon>
        <taxon>Saccharomycetes</taxon>
        <taxon>Phaffomycetales</taxon>
        <taxon>Wickerhamomycetaceae</taxon>
        <taxon>Wickerhamomyces</taxon>
    </lineage>
</organism>
<feature type="compositionally biased region" description="Low complexity" evidence="10">
    <location>
        <begin position="111"/>
        <end position="130"/>
    </location>
</feature>
<feature type="transmembrane region" description="Helical" evidence="11">
    <location>
        <begin position="169"/>
        <end position="199"/>
    </location>
</feature>
<comment type="subcellular location">
    <subcellularLocation>
        <location evidence="1">Mitochondrion inner membrane</location>
        <topology evidence="1">Multi-pass membrane protein</topology>
    </subcellularLocation>
</comment>
<dbReference type="InterPro" id="IPR012571">
    <property type="entry name" value="Mdm31/Mdm32"/>
</dbReference>
<accession>A0A9P8Q6N0</accession>
<evidence type="ECO:0000313" key="12">
    <source>
        <dbReference type="EMBL" id="KAH3684090.1"/>
    </source>
</evidence>
<dbReference type="PANTHER" id="PTHR31068">
    <property type="entry name" value="MITOCHONDRIAL DISTRIBUTION AND MORPHOLOGY PROTEIN 31"/>
    <property type="match status" value="1"/>
</dbReference>
<keyword evidence="3 11" id="KW-0812">Transmembrane</keyword>
<keyword evidence="6 11" id="KW-1133">Transmembrane helix</keyword>
<evidence type="ECO:0000256" key="7">
    <source>
        <dbReference type="ARBA" id="ARBA00023128"/>
    </source>
</evidence>
<keyword evidence="7" id="KW-0496">Mitochondrion</keyword>
<evidence type="ECO:0000256" key="5">
    <source>
        <dbReference type="ARBA" id="ARBA00022946"/>
    </source>
</evidence>
<dbReference type="GO" id="GO:0005743">
    <property type="term" value="C:mitochondrial inner membrane"/>
    <property type="evidence" value="ECO:0007669"/>
    <property type="project" value="UniProtKB-SubCell"/>
</dbReference>
<sequence length="781" mass="88296">IKALDSSSFQIEITQDKPHNQDPKENSSMSLLLPSSRPNVWRLSLIRSSLKPQILSYSFRQTTRAFSLHSNTTTKVTRTSSIDTVRFPTGATLFKRPALLSYLSARSISTQGNNDSGKGSSSSSNDNQQQPRPTKEHYLSQATSFTEKLAIRMKWLLKRNMKPFNADDFSAFFSWIVLGNIMLIVLGTTTFASLFIFLLNTVFAQEYIAAKLGNFITKNSNLTVVFESAIVPDWRDGKISFNKCFVSKRPKNKKRNVFEKGLQAEAIAEAIQNIEGEDTEVFDDGNYTQFDLTIDQVNVSLSFSKFFNGRGILGEVEVHGMRGIVDRTHVVWDPDDDARNYKNIKAPGDYEIDNFKMTDVLLTLAQPDGFRPFNVSVFNCELPVLRKNWLFYDFLNANNISGSYDDSLFTIHKRQAKTDFQADGFQGSSSSNSKGSVWKRITRCRVDALNIDHMNRGLEGPFGWINSGTVDMIGDIMVPEDEDISLGEILQTMTASLAKETRLFQRSKKEAELGNNASAISETQKMKYTLKNDVATKYFIMDLQMKLNNPKASVPLFTPSLSYVNYALVRPIVGYINSRKTYIPISCRIVKKIEDFDGSWTMYDSTLMDDMSVEVYDAFAEYVKDEEVRLVQQSLLEAPHVAIPTYHNNVSDDQRPDDFRKRVDGVDDCLHDPRLVENVHYFGMEQGLWSGESLVVQLQDLLALRLVLLLEFRRKHVALRGGVEVGKDILNDVVLLVGALRLDLLERLVVVQRHKAGLVLDVVDEHGLVCDVVVPERDLLS</sequence>
<comment type="similarity">
    <text evidence="2">Belongs to the MDM31/MDM32 family.</text>
</comment>
<dbReference type="PANTHER" id="PTHR31068:SF0">
    <property type="entry name" value="MITOCHONDRIAL DISTRIBUTION AND MORPHOLOGY PROTEIN 31"/>
    <property type="match status" value="1"/>
</dbReference>
<keyword evidence="13" id="KW-1185">Reference proteome</keyword>
<dbReference type="GO" id="GO:0007005">
    <property type="term" value="P:mitochondrion organization"/>
    <property type="evidence" value="ECO:0007669"/>
    <property type="project" value="InterPro"/>
</dbReference>
<proteinExistence type="inferred from homology"/>
<evidence type="ECO:0000256" key="11">
    <source>
        <dbReference type="SAM" id="Phobius"/>
    </source>
</evidence>
<evidence type="ECO:0000313" key="13">
    <source>
        <dbReference type="Proteomes" id="UP000774326"/>
    </source>
</evidence>
<keyword evidence="8 11" id="KW-0472">Membrane</keyword>
<evidence type="ECO:0000256" key="9">
    <source>
        <dbReference type="ARBA" id="ARBA00025191"/>
    </source>
</evidence>
<evidence type="ECO:0000256" key="1">
    <source>
        <dbReference type="ARBA" id="ARBA00004448"/>
    </source>
</evidence>
<evidence type="ECO:0000256" key="4">
    <source>
        <dbReference type="ARBA" id="ARBA00022792"/>
    </source>
</evidence>
<evidence type="ECO:0000256" key="8">
    <source>
        <dbReference type="ARBA" id="ARBA00023136"/>
    </source>
</evidence>
<gene>
    <name evidence="12" type="ORF">WICPIJ_004939</name>
</gene>
<dbReference type="OrthoDB" id="17678at2759"/>
<evidence type="ECO:0000256" key="10">
    <source>
        <dbReference type="SAM" id="MobiDB-lite"/>
    </source>
</evidence>
<comment type="function">
    <text evidence="9">Involved in the organization of the mitochondrial membranes and the global structure of the mitochondria. Also required for mitochondrial distribution and mobility as well as for the maintenance of mitochondrial DNA nucleoids structures.</text>
</comment>